<dbReference type="Proteomes" id="UP000077521">
    <property type="component" value="Unassembled WGS sequence"/>
</dbReference>
<dbReference type="EMBL" id="LWDF02000138">
    <property type="protein sequence ID" value="KAE8256275.1"/>
    <property type="molecule type" value="Genomic_DNA"/>
</dbReference>
<evidence type="ECO:0000256" key="9">
    <source>
        <dbReference type="ARBA" id="ARBA00047899"/>
    </source>
</evidence>
<dbReference type="GO" id="GO:0005524">
    <property type="term" value="F:ATP binding"/>
    <property type="evidence" value="ECO:0007669"/>
    <property type="project" value="UniProtKB-KW"/>
</dbReference>
<accession>A0A177TLG2</accession>
<dbReference type="GO" id="GO:0005634">
    <property type="term" value="C:nucleus"/>
    <property type="evidence" value="ECO:0007669"/>
    <property type="project" value="TreeGrafter"/>
</dbReference>
<keyword evidence="12" id="KW-1185">Reference proteome</keyword>
<dbReference type="GO" id="GO:0008033">
    <property type="term" value="P:tRNA processing"/>
    <property type="evidence" value="ECO:0007669"/>
    <property type="project" value="UniProtKB-KW"/>
</dbReference>
<evidence type="ECO:0000313" key="12">
    <source>
        <dbReference type="Proteomes" id="UP000077521"/>
    </source>
</evidence>
<dbReference type="GO" id="GO:0005829">
    <property type="term" value="C:cytosol"/>
    <property type="evidence" value="ECO:0007669"/>
    <property type="project" value="TreeGrafter"/>
</dbReference>
<keyword evidence="7" id="KW-0418">Kinase</keyword>
<keyword evidence="8" id="KW-0067">ATP-binding</keyword>
<protein>
    <recommendedName>
        <fullName evidence="2">non-specific serine/threonine protein kinase</fullName>
        <ecNumber evidence="2">2.7.11.1</ecNumber>
    </recommendedName>
</protein>
<keyword evidence="4" id="KW-0808">Transferase</keyword>
<comment type="caution">
    <text evidence="11">The sequence shown here is derived from an EMBL/GenBank/DDBJ whole genome shotgun (WGS) entry which is preliminary data.</text>
</comment>
<evidence type="ECO:0000256" key="1">
    <source>
        <dbReference type="ARBA" id="ARBA00010630"/>
    </source>
</evidence>
<dbReference type="PROSITE" id="PS00109">
    <property type="entry name" value="PROTEIN_KINASE_TYR"/>
    <property type="match status" value="1"/>
</dbReference>
<evidence type="ECO:0000256" key="4">
    <source>
        <dbReference type="ARBA" id="ARBA00022679"/>
    </source>
</evidence>
<organism evidence="11 12">
    <name type="scientific">Tilletia indica</name>
    <dbReference type="NCBI Taxonomy" id="43049"/>
    <lineage>
        <taxon>Eukaryota</taxon>
        <taxon>Fungi</taxon>
        <taxon>Dikarya</taxon>
        <taxon>Basidiomycota</taxon>
        <taxon>Ustilaginomycotina</taxon>
        <taxon>Exobasidiomycetes</taxon>
        <taxon>Tilletiales</taxon>
        <taxon>Tilletiaceae</taxon>
        <taxon>Tilletia</taxon>
    </lineage>
</organism>
<evidence type="ECO:0000256" key="6">
    <source>
        <dbReference type="ARBA" id="ARBA00022741"/>
    </source>
</evidence>
<dbReference type="InterPro" id="IPR011009">
    <property type="entry name" value="Kinase-like_dom_sf"/>
</dbReference>
<evidence type="ECO:0000256" key="10">
    <source>
        <dbReference type="ARBA" id="ARBA00048679"/>
    </source>
</evidence>
<reference evidence="11" key="2">
    <citation type="journal article" date="2019" name="IMA Fungus">
        <title>Genome sequencing and comparison of five Tilletia species to identify candidate genes for the detection of regulated species infecting wheat.</title>
        <authorList>
            <person name="Nguyen H.D.T."/>
            <person name="Sultana T."/>
            <person name="Kesanakurti P."/>
            <person name="Hambleton S."/>
        </authorList>
    </citation>
    <scope>NUCLEOTIDE SEQUENCE</scope>
    <source>
        <strain evidence="11">DAOMC 236416</strain>
    </source>
</reference>
<comment type="catalytic activity">
    <reaction evidence="9">
        <text>L-threonyl-[protein] + ATP = O-phospho-L-threonyl-[protein] + ADP + H(+)</text>
        <dbReference type="Rhea" id="RHEA:46608"/>
        <dbReference type="Rhea" id="RHEA-COMP:11060"/>
        <dbReference type="Rhea" id="RHEA-COMP:11605"/>
        <dbReference type="ChEBI" id="CHEBI:15378"/>
        <dbReference type="ChEBI" id="CHEBI:30013"/>
        <dbReference type="ChEBI" id="CHEBI:30616"/>
        <dbReference type="ChEBI" id="CHEBI:61977"/>
        <dbReference type="ChEBI" id="CHEBI:456216"/>
        <dbReference type="EC" id="2.7.11.1"/>
    </reaction>
</comment>
<proteinExistence type="inferred from homology"/>
<sequence length="302" mass="33497">MTRESQPSPLLSLLQDPSRSILIKQGAEAKVYQSSLTSTFSEDAIVLKWRFPKTYRHPSLSKTLTAQRTAQEARGLLRCQKAGASVPSILCVDEQEGILGLEWIDGPSIREVLGGGAEGVLADTPIGTVDSETSPEDSDSKSDPAFTLPAEDQLQLMRLIGAELARIHLAEVIHGDLTTSNMLLRSRLRSRSTSSRTSSESENNSEILRDRANWEVALIDFGLSSVSSLAEDRAVDLYVLERAFSSTHPASEDLFSEILKQYGMELERSGKKEKGTKHSIWEEIRRRLDEVRLRGRKRSMVG</sequence>
<dbReference type="InterPro" id="IPR000719">
    <property type="entry name" value="Prot_kinase_dom"/>
</dbReference>
<comment type="catalytic activity">
    <reaction evidence="10">
        <text>L-seryl-[protein] + ATP = O-phospho-L-seryl-[protein] + ADP + H(+)</text>
        <dbReference type="Rhea" id="RHEA:17989"/>
        <dbReference type="Rhea" id="RHEA-COMP:9863"/>
        <dbReference type="Rhea" id="RHEA-COMP:11604"/>
        <dbReference type="ChEBI" id="CHEBI:15378"/>
        <dbReference type="ChEBI" id="CHEBI:29999"/>
        <dbReference type="ChEBI" id="CHEBI:30616"/>
        <dbReference type="ChEBI" id="CHEBI:83421"/>
        <dbReference type="ChEBI" id="CHEBI:456216"/>
        <dbReference type="EC" id="2.7.11.1"/>
    </reaction>
</comment>
<dbReference type="Gene3D" id="3.30.200.20">
    <property type="entry name" value="Phosphorylase Kinase, domain 1"/>
    <property type="match status" value="1"/>
</dbReference>
<keyword evidence="5" id="KW-0819">tRNA processing</keyword>
<dbReference type="Gene3D" id="1.10.510.10">
    <property type="entry name" value="Transferase(Phosphotransferase) domain 1"/>
    <property type="match status" value="1"/>
</dbReference>
<dbReference type="EC" id="2.7.11.1" evidence="2"/>
<evidence type="ECO:0000256" key="8">
    <source>
        <dbReference type="ARBA" id="ARBA00022840"/>
    </source>
</evidence>
<dbReference type="AlphaFoldDB" id="A0A177TLG2"/>
<name>A0A177TLG2_9BASI</name>
<dbReference type="PANTHER" id="PTHR12209:SF0">
    <property type="entry name" value="EKC_KEOPS COMPLEX SUBUNIT TP53RK"/>
    <property type="match status" value="1"/>
</dbReference>
<dbReference type="SUPFAM" id="SSF56112">
    <property type="entry name" value="Protein kinase-like (PK-like)"/>
    <property type="match status" value="1"/>
</dbReference>
<dbReference type="InterPro" id="IPR008266">
    <property type="entry name" value="Tyr_kinase_AS"/>
</dbReference>
<evidence type="ECO:0000256" key="5">
    <source>
        <dbReference type="ARBA" id="ARBA00022694"/>
    </source>
</evidence>
<dbReference type="GO" id="GO:0070525">
    <property type="term" value="P:tRNA threonylcarbamoyladenosine metabolic process"/>
    <property type="evidence" value="ECO:0007669"/>
    <property type="project" value="TreeGrafter"/>
</dbReference>
<dbReference type="GO" id="GO:0000408">
    <property type="term" value="C:EKC/KEOPS complex"/>
    <property type="evidence" value="ECO:0007669"/>
    <property type="project" value="TreeGrafter"/>
</dbReference>
<keyword evidence="6" id="KW-0547">Nucleotide-binding</keyword>
<evidence type="ECO:0000256" key="3">
    <source>
        <dbReference type="ARBA" id="ARBA00022527"/>
    </source>
</evidence>
<evidence type="ECO:0000256" key="2">
    <source>
        <dbReference type="ARBA" id="ARBA00012513"/>
    </source>
</evidence>
<dbReference type="PROSITE" id="PS50011">
    <property type="entry name" value="PROTEIN_KINASE_DOM"/>
    <property type="match status" value="1"/>
</dbReference>
<evidence type="ECO:0000313" key="11">
    <source>
        <dbReference type="EMBL" id="KAE8256275.1"/>
    </source>
</evidence>
<dbReference type="PANTHER" id="PTHR12209">
    <property type="entry name" value="NON-SPECIFIC SERINE/THREONINE PROTEIN KINASE"/>
    <property type="match status" value="1"/>
</dbReference>
<comment type="similarity">
    <text evidence="1">Belongs to the protein kinase superfamily. BUD32 family.</text>
</comment>
<dbReference type="GO" id="GO:0004674">
    <property type="term" value="F:protein serine/threonine kinase activity"/>
    <property type="evidence" value="ECO:0007669"/>
    <property type="project" value="UniProtKB-KW"/>
</dbReference>
<evidence type="ECO:0000256" key="7">
    <source>
        <dbReference type="ARBA" id="ARBA00022777"/>
    </source>
</evidence>
<gene>
    <name evidence="11" type="ORF">A4X13_0g2748</name>
</gene>
<reference evidence="11" key="1">
    <citation type="submission" date="2016-04" db="EMBL/GenBank/DDBJ databases">
        <authorList>
            <person name="Nguyen H.D."/>
            <person name="Samba Siva P."/>
            <person name="Cullis J."/>
            <person name="Levesque C.A."/>
            <person name="Hambleton S."/>
        </authorList>
    </citation>
    <scope>NUCLEOTIDE SEQUENCE</scope>
    <source>
        <strain evidence="11">DAOMC 236416</strain>
    </source>
</reference>
<keyword evidence="3" id="KW-0723">Serine/threonine-protein kinase</keyword>
<dbReference type="FunFam" id="3.30.200.20:FF:000201">
    <property type="entry name" value="TP53-regulating kinase isoform X1"/>
    <property type="match status" value="1"/>
</dbReference>